<gene>
    <name evidence="1" type="ORF">P608_02445</name>
</gene>
<organism evidence="1 2">
    <name type="scientific">Comamonas thiooxydans</name>
    <dbReference type="NCBI Taxonomy" id="363952"/>
    <lineage>
        <taxon>Bacteria</taxon>
        <taxon>Pseudomonadati</taxon>
        <taxon>Pseudomonadota</taxon>
        <taxon>Betaproteobacteria</taxon>
        <taxon>Burkholderiales</taxon>
        <taxon>Comamonadaceae</taxon>
        <taxon>Comamonas</taxon>
    </lineage>
</organism>
<dbReference type="EMBL" id="AWTP01000008">
    <property type="protein sequence ID" value="KGH20843.1"/>
    <property type="molecule type" value="Genomic_DNA"/>
</dbReference>
<keyword evidence="2" id="KW-1185">Reference proteome</keyword>
<evidence type="ECO:0000313" key="1">
    <source>
        <dbReference type="EMBL" id="KGH20843.1"/>
    </source>
</evidence>
<accession>A0A0E3C6J1</accession>
<name>A0A0E3C6J1_9BURK</name>
<evidence type="ECO:0000313" key="2">
    <source>
        <dbReference type="Proteomes" id="UP000029549"/>
    </source>
</evidence>
<sequence>MMKMPPNIAAWFQGNLYLLTLSGYSADLFICAKPGELNDDPKFRWQLAVDMVYRGVKCGLMDVWDGANKARGTMGYSLELVKELAQFDPNSDHVCWVGPEIEASELCHALVKQFDVQNFELGQICGPFVEEIEALFDRNGVSWSDTPLIELGSGGSRA</sequence>
<dbReference type="Proteomes" id="UP000029549">
    <property type="component" value="Unassembled WGS sequence"/>
</dbReference>
<reference evidence="1 2" key="1">
    <citation type="submission" date="2013-09" db="EMBL/GenBank/DDBJ databases">
        <title>High correlation between genotypes and phenotypes of environmental bacteria Comamonas testosteroni strains.</title>
        <authorList>
            <person name="Liu L."/>
            <person name="Zhu W."/>
            <person name="Xia X."/>
            <person name="Xu B."/>
            <person name="Luo M."/>
            <person name="Wang G."/>
        </authorList>
    </citation>
    <scope>NUCLEOTIDE SEQUENCE [LARGE SCALE GENOMIC DNA]</scope>
    <source>
        <strain evidence="1 2">DF2</strain>
    </source>
</reference>
<protein>
    <submittedName>
        <fullName evidence="1">Uncharacterized protein</fullName>
    </submittedName>
</protein>
<comment type="caution">
    <text evidence="1">The sequence shown here is derived from an EMBL/GenBank/DDBJ whole genome shotgun (WGS) entry which is preliminary data.</text>
</comment>
<proteinExistence type="predicted"/>
<dbReference type="AlphaFoldDB" id="A0A0E3C6J1"/>